<dbReference type="AlphaFoldDB" id="A0ABD2Q0B2"/>
<dbReference type="EMBL" id="JBJKFK010001488">
    <property type="protein sequence ID" value="KAL3312969.1"/>
    <property type="molecule type" value="Genomic_DNA"/>
</dbReference>
<proteinExistence type="predicted"/>
<keyword evidence="2" id="KW-1185">Reference proteome</keyword>
<evidence type="ECO:0000313" key="2">
    <source>
        <dbReference type="Proteomes" id="UP001626550"/>
    </source>
</evidence>
<evidence type="ECO:0000313" key="1">
    <source>
        <dbReference type="EMBL" id="KAL3312969.1"/>
    </source>
</evidence>
<comment type="caution">
    <text evidence="1">The sequence shown here is derived from an EMBL/GenBank/DDBJ whole genome shotgun (WGS) entry which is preliminary data.</text>
</comment>
<gene>
    <name evidence="1" type="ORF">Ciccas_008436</name>
</gene>
<sequence length="85" mass="9646">MEKKKRQRGQLQWSDAAFNTGNYAKMWFPNTTAAAWRAQLIAPALTLTEFIRKRIYAVGPIRRGDDSRAEPPARMLPIAHLAAHV</sequence>
<dbReference type="Proteomes" id="UP001626550">
    <property type="component" value="Unassembled WGS sequence"/>
</dbReference>
<organism evidence="1 2">
    <name type="scientific">Cichlidogyrus casuarinus</name>
    <dbReference type="NCBI Taxonomy" id="1844966"/>
    <lineage>
        <taxon>Eukaryota</taxon>
        <taxon>Metazoa</taxon>
        <taxon>Spiralia</taxon>
        <taxon>Lophotrochozoa</taxon>
        <taxon>Platyhelminthes</taxon>
        <taxon>Monogenea</taxon>
        <taxon>Monopisthocotylea</taxon>
        <taxon>Dactylogyridea</taxon>
        <taxon>Ancyrocephalidae</taxon>
        <taxon>Cichlidogyrus</taxon>
    </lineage>
</organism>
<protein>
    <submittedName>
        <fullName evidence="1">Uncharacterized protein</fullName>
    </submittedName>
</protein>
<name>A0ABD2Q0B2_9PLAT</name>
<reference evidence="1 2" key="1">
    <citation type="submission" date="2024-11" db="EMBL/GenBank/DDBJ databases">
        <title>Adaptive evolution of stress response genes in parasites aligns with host niche diversity.</title>
        <authorList>
            <person name="Hahn C."/>
            <person name="Resl P."/>
        </authorList>
    </citation>
    <scope>NUCLEOTIDE SEQUENCE [LARGE SCALE GENOMIC DNA]</scope>
    <source>
        <strain evidence="1">EGGRZ-B1_66</strain>
        <tissue evidence="1">Body</tissue>
    </source>
</reference>
<accession>A0ABD2Q0B2</accession>